<dbReference type="InterPro" id="IPR046748">
    <property type="entry name" value="HipA_2"/>
</dbReference>
<keyword evidence="2" id="KW-0032">Aminotransferase</keyword>
<evidence type="ECO:0000259" key="1">
    <source>
        <dbReference type="Pfam" id="PF20613"/>
    </source>
</evidence>
<gene>
    <name evidence="2" type="ORF">LZC94_18230</name>
</gene>
<evidence type="ECO:0000313" key="2">
    <source>
        <dbReference type="EMBL" id="WXB20208.1"/>
    </source>
</evidence>
<dbReference type="Pfam" id="PF20613">
    <property type="entry name" value="HipA_2"/>
    <property type="match status" value="1"/>
</dbReference>
<organism evidence="2 3">
    <name type="scientific">Pendulispora albinea</name>
    <dbReference type="NCBI Taxonomy" id="2741071"/>
    <lineage>
        <taxon>Bacteria</taxon>
        <taxon>Pseudomonadati</taxon>
        <taxon>Myxococcota</taxon>
        <taxon>Myxococcia</taxon>
        <taxon>Myxococcales</taxon>
        <taxon>Sorangiineae</taxon>
        <taxon>Pendulisporaceae</taxon>
        <taxon>Pendulispora</taxon>
    </lineage>
</organism>
<keyword evidence="2" id="KW-0808">Transferase</keyword>
<keyword evidence="3" id="KW-1185">Reference proteome</keyword>
<feature type="domain" description="HipA-like kinase" evidence="1">
    <location>
        <begin position="14"/>
        <end position="224"/>
    </location>
</feature>
<proteinExistence type="predicted"/>
<dbReference type="Proteomes" id="UP001370348">
    <property type="component" value="Chromosome"/>
</dbReference>
<name>A0ABZ2MCH2_9BACT</name>
<dbReference type="GO" id="GO:0008483">
    <property type="term" value="F:transaminase activity"/>
    <property type="evidence" value="ECO:0007669"/>
    <property type="project" value="UniProtKB-KW"/>
</dbReference>
<evidence type="ECO:0000313" key="3">
    <source>
        <dbReference type="Proteomes" id="UP001370348"/>
    </source>
</evidence>
<sequence length="262" mass="28406">MVRTVRAIRYVLPFREGGSVPALIEGDDLGLYVVKLRGASQGTKVLVAELIAGELARALGLHVPELVLVELDRALASSEPDPEICRPLEASAGLNLGLDYLPGSITFDPVAGPRPDATIASRVVLFDAFVANVDRTPRNPNLLAWHARLWLIDHGASLYFHHGWSPADVLDGASDPFAEVRQHVLLRWASALEPAAAHLQATITGSLIAEIVARIPNDWLGEEHGFPDQPTHRAAYAAWLQARVQNIPALLEEAKNGRALFV</sequence>
<dbReference type="RefSeq" id="WP_394829815.1">
    <property type="nucleotide sequence ID" value="NZ_CP089984.1"/>
</dbReference>
<dbReference type="EMBL" id="CP089984">
    <property type="protein sequence ID" value="WXB20208.1"/>
    <property type="molecule type" value="Genomic_DNA"/>
</dbReference>
<accession>A0ABZ2MCH2</accession>
<reference evidence="2 3" key="1">
    <citation type="submission" date="2021-12" db="EMBL/GenBank/DDBJ databases">
        <title>Discovery of the Pendulisporaceae a myxobacterial family with distinct sporulation behavior and unique specialized metabolism.</title>
        <authorList>
            <person name="Garcia R."/>
            <person name="Popoff A."/>
            <person name="Bader C.D."/>
            <person name="Loehr J."/>
            <person name="Walesch S."/>
            <person name="Walt C."/>
            <person name="Boldt J."/>
            <person name="Bunk B."/>
            <person name="Haeckl F.J.F.P.J."/>
            <person name="Gunesch A.P."/>
            <person name="Birkelbach J."/>
            <person name="Nuebel U."/>
            <person name="Pietschmann T."/>
            <person name="Bach T."/>
            <person name="Mueller R."/>
        </authorList>
    </citation>
    <scope>NUCLEOTIDE SEQUENCE [LARGE SCALE GENOMIC DNA]</scope>
    <source>
        <strain evidence="2 3">MSr11954</strain>
    </source>
</reference>
<protein>
    <submittedName>
        <fullName evidence="2">Aminotransferase class I and II</fullName>
    </submittedName>
</protein>